<keyword evidence="5" id="KW-0997">Cell inner membrane</keyword>
<dbReference type="GO" id="GO:0034040">
    <property type="term" value="F:ATPase-coupled lipid transmembrane transporter activity"/>
    <property type="evidence" value="ECO:0007669"/>
    <property type="project" value="TreeGrafter"/>
</dbReference>
<dbReference type="Pfam" id="PF00005">
    <property type="entry name" value="ABC_tran"/>
    <property type="match status" value="1"/>
</dbReference>
<dbReference type="InterPro" id="IPR017927">
    <property type="entry name" value="FAD-bd_FR_type"/>
</dbReference>
<dbReference type="InterPro" id="IPR013113">
    <property type="entry name" value="SIP_FAD-bd"/>
</dbReference>
<feature type="domain" description="FAD-binding FR-type" evidence="20">
    <location>
        <begin position="16"/>
        <end position="124"/>
    </location>
</feature>
<dbReference type="CDD" id="cd06193">
    <property type="entry name" value="siderophore_interacting"/>
    <property type="match status" value="1"/>
</dbReference>
<evidence type="ECO:0000256" key="14">
    <source>
        <dbReference type="ARBA" id="ARBA00023467"/>
    </source>
</evidence>
<gene>
    <name evidence="21" type="ORF">BSZ39_05885</name>
</gene>
<dbReference type="GO" id="GO:0005886">
    <property type="term" value="C:plasma membrane"/>
    <property type="evidence" value="ECO:0007669"/>
    <property type="project" value="UniProtKB-SubCell"/>
</dbReference>
<dbReference type="InterPro" id="IPR036640">
    <property type="entry name" value="ABC1_TM_sf"/>
</dbReference>
<dbReference type="RefSeq" id="WP_073716445.1">
    <property type="nucleotide sequence ID" value="NZ_MQVR01000027.1"/>
</dbReference>
<dbReference type="Gene3D" id="3.40.50.80">
    <property type="entry name" value="Nucleotide-binding domain of ferredoxin-NADP reductase (FNR) module"/>
    <property type="match status" value="1"/>
</dbReference>
<dbReference type="GO" id="GO:0016887">
    <property type="term" value="F:ATP hydrolysis activity"/>
    <property type="evidence" value="ECO:0007669"/>
    <property type="project" value="InterPro"/>
</dbReference>
<evidence type="ECO:0000256" key="11">
    <source>
        <dbReference type="ARBA" id="ARBA00022989"/>
    </source>
</evidence>
<evidence type="ECO:0000256" key="10">
    <source>
        <dbReference type="ARBA" id="ARBA00022840"/>
    </source>
</evidence>
<dbReference type="PROSITE" id="PS51384">
    <property type="entry name" value="FAD_FR"/>
    <property type="match status" value="1"/>
</dbReference>
<evidence type="ECO:0000256" key="3">
    <source>
        <dbReference type="ARBA" id="ARBA00022448"/>
    </source>
</evidence>
<keyword evidence="12 17" id="KW-0472">Membrane</keyword>
<evidence type="ECO:0000256" key="12">
    <source>
        <dbReference type="ARBA" id="ARBA00023136"/>
    </source>
</evidence>
<dbReference type="EMBL" id="MQVR01000027">
    <property type="protein sequence ID" value="OKL54092.1"/>
    <property type="molecule type" value="Genomic_DNA"/>
</dbReference>
<evidence type="ECO:0000256" key="1">
    <source>
        <dbReference type="ARBA" id="ARBA00001974"/>
    </source>
</evidence>
<keyword evidence="9" id="KW-0274">FAD</keyword>
<dbReference type="Gene3D" id="1.20.1560.10">
    <property type="entry name" value="ABC transporter type 1, transmembrane domain"/>
    <property type="match status" value="1"/>
</dbReference>
<dbReference type="Proteomes" id="UP000185628">
    <property type="component" value="Unassembled WGS sequence"/>
</dbReference>
<feature type="transmembrane region" description="Helical" evidence="17">
    <location>
        <begin position="283"/>
        <end position="303"/>
    </location>
</feature>
<dbReference type="SUPFAM" id="SSF52540">
    <property type="entry name" value="P-loop containing nucleoside triphosphate hydrolases"/>
    <property type="match status" value="1"/>
</dbReference>
<dbReference type="InterPro" id="IPR017938">
    <property type="entry name" value="Riboflavin_synthase-like_b-brl"/>
</dbReference>
<dbReference type="SMART" id="SM00382">
    <property type="entry name" value="AAA"/>
    <property type="match status" value="1"/>
</dbReference>
<dbReference type="AlphaFoldDB" id="A0A1Q5Q349"/>
<sequence length="837" mass="90391">MSKRGFNGALMRAFGAHDHIATVTATERIAPDFLRVHFECASVFSELDVTPAAFLRFWFPDSDGSDREFQRAYTLSSSDPERGIFSCDFVLHTPAGPASAWASSARVGDQVPVAVLGATRFSIPDDLPAGYLLIGDAAAIPAINSVIAALPDEVPIELYLEEHRDSDRQIPLATQPRLHVHWVERAGAHSLAAAIEARDWSNWYVWATPESASLKHLRKRLKDDFGFPRSETHAQAYWVEGKAMGTDRTPEAAAPATQRAPASAGTWRSQGAGDLLTPVKPTLWVAGAFQALITIAQLVPFILLTELARRLLTGRPASDLLALGAWALGILAVTSVLASVLAWWLHRVDARFSYTLRARLVDKLARVPLGWFTSRPSGSVKQLVADDVLALHYLIVHAVLDLVAAVVAPIAVLAYLFVIEWRIALLMFVPVLIYLVAMYRMLVQSQAKTPQFRRLTDELGAEAAAFLEGQRVVRVFGGVRASAYRRKLDTFIEFLHAWEGPFANAKIVMDLVTRPAIFVLLIATSGTALVARGTTPPVDLIAFFVLGTTFGTRLLALGYGLGGLGTSLQAATRLNAALGEAELVTETVPGDSEQGSPPVEFRAVGFEYRPGVPVLSDISLSLPAGSLTALVGPSGSGKTTLASLLARFYDVSSGQILLGGDDLRSLSPDELYSRVAFVFQNPQLVAGTIHDNIALAKPDATRAEVEQAARAAFLHERIMREAVGYDTFIAPGQLSGGETQRLTIARALLADPEVLILDEATAFADPDSEYHVQQALSRLMAGRTVLVIAHRLHTITGADQIVVLDAGRIIERGTHTDLISAGGRYADMCAASQKEVV</sequence>
<keyword evidence="8" id="KW-0547">Nucleotide-binding</keyword>
<comment type="caution">
    <text evidence="21">The sequence shown here is derived from an EMBL/GenBank/DDBJ whole genome shotgun (WGS) entry which is preliminary data.</text>
</comment>
<feature type="transmembrane region" description="Helical" evidence="17">
    <location>
        <begin position="540"/>
        <end position="564"/>
    </location>
</feature>
<dbReference type="OrthoDB" id="3237158at2"/>
<keyword evidence="7 17" id="KW-0812">Transmembrane</keyword>
<evidence type="ECO:0000259" key="19">
    <source>
        <dbReference type="PROSITE" id="PS50929"/>
    </source>
</evidence>
<feature type="transmembrane region" description="Helical" evidence="17">
    <location>
        <begin position="516"/>
        <end position="534"/>
    </location>
</feature>
<evidence type="ECO:0000313" key="21">
    <source>
        <dbReference type="EMBL" id="OKL54092.1"/>
    </source>
</evidence>
<keyword evidence="6" id="KW-0285">Flavoprotein</keyword>
<keyword evidence="4" id="KW-1003">Cell membrane</keyword>
<evidence type="ECO:0000256" key="8">
    <source>
        <dbReference type="ARBA" id="ARBA00022741"/>
    </source>
</evidence>
<evidence type="ECO:0000256" key="15">
    <source>
        <dbReference type="ARBA" id="ARBA00023488"/>
    </source>
</evidence>
<evidence type="ECO:0000256" key="13">
    <source>
        <dbReference type="ARBA" id="ARBA00023455"/>
    </source>
</evidence>
<comment type="cofactor">
    <cofactor evidence="1">
        <name>FAD</name>
        <dbReference type="ChEBI" id="CHEBI:57692"/>
    </cofactor>
</comment>
<keyword evidence="22" id="KW-1185">Reference proteome</keyword>
<comment type="similarity">
    <text evidence="13">Belongs to the ABC transporter superfamily. Siderophore-Fe(3+) uptake transporter (SIUT) (TC 3.A.1.21) family.</text>
</comment>
<evidence type="ECO:0000256" key="7">
    <source>
        <dbReference type="ARBA" id="ARBA00022692"/>
    </source>
</evidence>
<dbReference type="PANTHER" id="PTHR24221:SF654">
    <property type="entry name" value="ATP-BINDING CASSETTE SUB-FAMILY B MEMBER 6"/>
    <property type="match status" value="1"/>
</dbReference>
<keyword evidence="3" id="KW-0813">Transport</keyword>
<evidence type="ECO:0000313" key="22">
    <source>
        <dbReference type="Proteomes" id="UP000185628"/>
    </source>
</evidence>
<feature type="transmembrane region" description="Helical" evidence="17">
    <location>
        <begin position="323"/>
        <end position="345"/>
    </location>
</feature>
<feature type="domain" description="ABC transmembrane type-1" evidence="19">
    <location>
        <begin position="284"/>
        <end position="566"/>
    </location>
</feature>
<dbReference type="Gene3D" id="2.40.30.10">
    <property type="entry name" value="Translation factors"/>
    <property type="match status" value="1"/>
</dbReference>
<protein>
    <recommendedName>
        <fullName evidence="15">Mycobactin import ATP-binding/permease protein IrtA</fullName>
    </recommendedName>
</protein>
<comment type="subcellular location">
    <subcellularLocation>
        <location evidence="2">Cell inner membrane</location>
        <topology evidence="2">Multi-pass membrane protein</topology>
    </subcellularLocation>
</comment>
<feature type="region of interest" description="Disordered" evidence="16">
    <location>
        <begin position="248"/>
        <end position="268"/>
    </location>
</feature>
<feature type="transmembrane region" description="Helical" evidence="17">
    <location>
        <begin position="423"/>
        <end position="443"/>
    </location>
</feature>
<evidence type="ECO:0000259" key="20">
    <source>
        <dbReference type="PROSITE" id="PS51384"/>
    </source>
</evidence>
<dbReference type="InterPro" id="IPR003593">
    <property type="entry name" value="AAA+_ATPase"/>
</dbReference>
<feature type="domain" description="ABC transporter" evidence="18">
    <location>
        <begin position="599"/>
        <end position="831"/>
    </location>
</feature>
<evidence type="ECO:0000256" key="16">
    <source>
        <dbReference type="SAM" id="MobiDB-lite"/>
    </source>
</evidence>
<dbReference type="Pfam" id="PF08021">
    <property type="entry name" value="FAD_binding_9"/>
    <property type="match status" value="1"/>
</dbReference>
<dbReference type="InterPro" id="IPR039421">
    <property type="entry name" value="Type_1_exporter"/>
</dbReference>
<evidence type="ECO:0000256" key="6">
    <source>
        <dbReference type="ARBA" id="ARBA00022630"/>
    </source>
</evidence>
<feature type="compositionally biased region" description="Low complexity" evidence="16">
    <location>
        <begin position="251"/>
        <end position="264"/>
    </location>
</feature>
<evidence type="ECO:0000256" key="17">
    <source>
        <dbReference type="SAM" id="Phobius"/>
    </source>
</evidence>
<dbReference type="FunFam" id="3.40.50.300:FF:000221">
    <property type="entry name" value="Multidrug ABC transporter ATP-binding protein"/>
    <property type="match status" value="1"/>
</dbReference>
<dbReference type="InterPro" id="IPR003439">
    <property type="entry name" value="ABC_transporter-like_ATP-bd"/>
</dbReference>
<evidence type="ECO:0000256" key="5">
    <source>
        <dbReference type="ARBA" id="ARBA00022519"/>
    </source>
</evidence>
<evidence type="ECO:0000256" key="2">
    <source>
        <dbReference type="ARBA" id="ARBA00004429"/>
    </source>
</evidence>
<dbReference type="InterPro" id="IPR007037">
    <property type="entry name" value="SIP_rossman_dom"/>
</dbReference>
<dbReference type="SUPFAM" id="SSF63380">
    <property type="entry name" value="Riboflavin synthase domain-like"/>
    <property type="match status" value="1"/>
</dbReference>
<evidence type="ECO:0000256" key="4">
    <source>
        <dbReference type="ARBA" id="ARBA00022475"/>
    </source>
</evidence>
<dbReference type="PROSITE" id="PS50929">
    <property type="entry name" value="ABC_TM1F"/>
    <property type="match status" value="1"/>
</dbReference>
<evidence type="ECO:0000256" key="9">
    <source>
        <dbReference type="ARBA" id="ARBA00022827"/>
    </source>
</evidence>
<keyword evidence="10" id="KW-0067">ATP-binding</keyword>
<dbReference type="Pfam" id="PF00664">
    <property type="entry name" value="ABC_membrane"/>
    <property type="match status" value="1"/>
</dbReference>
<reference evidence="22" key="1">
    <citation type="submission" date="2016-12" db="EMBL/GenBank/DDBJ databases">
        <authorList>
            <person name="Meng X."/>
        </authorList>
    </citation>
    <scope>NUCLEOTIDE SEQUENCE [LARGE SCALE GENOMIC DNA]</scope>
    <source>
        <strain evidence="22">DSM 19116</strain>
    </source>
</reference>
<dbReference type="Gene3D" id="3.40.50.300">
    <property type="entry name" value="P-loop containing nucleotide triphosphate hydrolases"/>
    <property type="match status" value="1"/>
</dbReference>
<dbReference type="Pfam" id="PF04954">
    <property type="entry name" value="SIP"/>
    <property type="match status" value="1"/>
</dbReference>
<feature type="transmembrane region" description="Helical" evidence="17">
    <location>
        <begin position="391"/>
        <end position="417"/>
    </location>
</feature>
<evidence type="ECO:0000259" key="18">
    <source>
        <dbReference type="PROSITE" id="PS50893"/>
    </source>
</evidence>
<dbReference type="GO" id="GO:0005524">
    <property type="term" value="F:ATP binding"/>
    <property type="evidence" value="ECO:0007669"/>
    <property type="project" value="UniProtKB-KW"/>
</dbReference>
<dbReference type="InterPro" id="IPR027417">
    <property type="entry name" value="P-loop_NTPase"/>
</dbReference>
<dbReference type="InterPro" id="IPR011527">
    <property type="entry name" value="ABC1_TM_dom"/>
</dbReference>
<keyword evidence="11 17" id="KW-1133">Transmembrane helix</keyword>
<dbReference type="InterPro" id="IPR039261">
    <property type="entry name" value="FNR_nucleotide-bd"/>
</dbReference>
<name>A0A1Q5Q349_9ACTO</name>
<dbReference type="PROSITE" id="PS50893">
    <property type="entry name" value="ABC_TRANSPORTER_2"/>
    <property type="match status" value="1"/>
</dbReference>
<dbReference type="SUPFAM" id="SSF90123">
    <property type="entry name" value="ABC transporter transmembrane region"/>
    <property type="match status" value="1"/>
</dbReference>
<comment type="subunit">
    <text evidence="14">Forms a heterodimer with IrtB.</text>
</comment>
<organism evidence="21 22">
    <name type="scientific">Bowdeniella nasicola</name>
    <dbReference type="NCBI Taxonomy" id="208480"/>
    <lineage>
        <taxon>Bacteria</taxon>
        <taxon>Bacillati</taxon>
        <taxon>Actinomycetota</taxon>
        <taxon>Actinomycetes</taxon>
        <taxon>Actinomycetales</taxon>
        <taxon>Actinomycetaceae</taxon>
        <taxon>Bowdeniella</taxon>
    </lineage>
</organism>
<dbReference type="GO" id="GO:0140359">
    <property type="term" value="F:ABC-type transporter activity"/>
    <property type="evidence" value="ECO:0007669"/>
    <property type="project" value="InterPro"/>
</dbReference>
<dbReference type="PANTHER" id="PTHR24221">
    <property type="entry name" value="ATP-BINDING CASSETTE SUB-FAMILY B"/>
    <property type="match status" value="1"/>
</dbReference>
<proteinExistence type="inferred from homology"/>
<accession>A0A1Q5Q349</accession>
<dbReference type="GO" id="GO:0016491">
    <property type="term" value="F:oxidoreductase activity"/>
    <property type="evidence" value="ECO:0007669"/>
    <property type="project" value="InterPro"/>
</dbReference>